<dbReference type="Pfam" id="PF01823">
    <property type="entry name" value="MACPF"/>
    <property type="match status" value="1"/>
</dbReference>
<proteinExistence type="predicted"/>
<organism evidence="2 3">
    <name type="scientific">Bacteroides fragilis</name>
    <dbReference type="NCBI Taxonomy" id="817"/>
    <lineage>
        <taxon>Bacteria</taxon>
        <taxon>Pseudomonadati</taxon>
        <taxon>Bacteroidota</taxon>
        <taxon>Bacteroidia</taxon>
        <taxon>Bacteroidales</taxon>
        <taxon>Bacteroidaceae</taxon>
        <taxon>Bacteroides</taxon>
    </lineage>
</organism>
<dbReference type="Proteomes" id="UP001075704">
    <property type="component" value="Unassembled WGS sequence"/>
</dbReference>
<dbReference type="EMBL" id="JAPUAC010000001">
    <property type="protein sequence ID" value="MCZ2652761.1"/>
    <property type="molecule type" value="Genomic_DNA"/>
</dbReference>
<evidence type="ECO:0000313" key="2">
    <source>
        <dbReference type="EMBL" id="MCZ2652761.1"/>
    </source>
</evidence>
<gene>
    <name evidence="2" type="ORF">O1422_01095</name>
</gene>
<feature type="domain" description="MACPF" evidence="1">
    <location>
        <begin position="3"/>
        <end position="350"/>
    </location>
</feature>
<comment type="caution">
    <text evidence="2">The sequence shown here is derived from an EMBL/GenBank/DDBJ whole genome shotgun (WGS) entry which is preliminary data.</text>
</comment>
<dbReference type="Pfam" id="PF18885">
    <property type="entry name" value="DUF5648"/>
    <property type="match status" value="1"/>
</dbReference>
<evidence type="ECO:0000259" key="1">
    <source>
        <dbReference type="PROSITE" id="PS51412"/>
    </source>
</evidence>
<dbReference type="AlphaFoldDB" id="A0ABD4VMP3"/>
<dbReference type="PROSITE" id="PS51257">
    <property type="entry name" value="PROKAR_LIPOPROTEIN"/>
    <property type="match status" value="1"/>
</dbReference>
<dbReference type="RefSeq" id="WP_269098029.1">
    <property type="nucleotide sequence ID" value="NZ_JAPUAC010000001.1"/>
</dbReference>
<dbReference type="InterPro" id="IPR020864">
    <property type="entry name" value="MACPF"/>
</dbReference>
<sequence length="480" mass="55634">MLKKLLTATSIIFFYSCSNIGIENDIALSNTLITRSTNEYDVLGRGYDVTGDYLNPLSVRNQVVDIEKYKRDYPNRMVQNEKSFGYDQLFYGYSALDYIRTMTNETKVNSNTNIGQTDDEGKEIKFTKSITNNTFFKSEYSYSSKYSFASIDAIRHRKYIYINDEIDRISQYLSDEFMEDLNRLSTEKLIERYGTHVLTDFIIGGRYRILFRSVITKECDNTTKRQIVKSGFTATLSNIGFTANIENSNQIDNSLAKENHRKELYVSFFGGNGTCLKYDLEKGMPTTIDIAAWEKEVSIENANLTTINWKYTYPLYVFISDPIKKEKVKAGILEYLKKAQFTVIDLIPLHQYYHSKNKDHYTTPSTDITSKYSGWNLYDIEGYILKNPDIETIPIYEYYHKNGADHYTTTIPNIHITDKGWELQGIVGYVYKNSNIETTPLYNYFHKSNFDHFTSSNPDIAKTEQGWSLQNTSGHLYPAY</sequence>
<reference evidence="2" key="1">
    <citation type="submission" date="2022-12" db="EMBL/GenBank/DDBJ databases">
        <title>Development of a Multilocus Sequence Typing Scheme for Bacteroides fragilis Based on Whole Genome Sequencing Data and Clinical Application.</title>
        <authorList>
            <person name="Nielsen F.D."/>
            <person name="Justesen U.S."/>
        </authorList>
    </citation>
    <scope>NUCLEOTIDE SEQUENCE</scope>
    <source>
        <strain evidence="2">BF_BC_ODE_DK_2015_2</strain>
    </source>
</reference>
<dbReference type="InterPro" id="IPR043708">
    <property type="entry name" value="DUF5648"/>
</dbReference>
<name>A0ABD4VMP3_BACFG</name>
<protein>
    <submittedName>
        <fullName evidence="2">MAC/perforin domain-containing protein</fullName>
    </submittedName>
</protein>
<evidence type="ECO:0000313" key="3">
    <source>
        <dbReference type="Proteomes" id="UP001075704"/>
    </source>
</evidence>
<accession>A0ABD4VMP3</accession>
<dbReference type="PROSITE" id="PS51412">
    <property type="entry name" value="MACPF_2"/>
    <property type="match status" value="1"/>
</dbReference>